<dbReference type="InterPro" id="IPR050164">
    <property type="entry name" value="Peptidase_C19"/>
</dbReference>
<accession>A0A8J4P9S3</accession>
<dbReference type="GO" id="GO:0004843">
    <property type="term" value="F:cysteine-type deubiquitinase activity"/>
    <property type="evidence" value="ECO:0007669"/>
    <property type="project" value="InterPro"/>
</dbReference>
<dbReference type="Pfam" id="PF00443">
    <property type="entry name" value="UCH"/>
    <property type="match status" value="1"/>
</dbReference>
<name>A0A8J4P9S3_APTPA</name>
<dbReference type="GO" id="GO:0016579">
    <property type="term" value="P:protein deubiquitination"/>
    <property type="evidence" value="ECO:0007669"/>
    <property type="project" value="InterPro"/>
</dbReference>
<dbReference type="InterPro" id="IPR018200">
    <property type="entry name" value="USP_CS"/>
</dbReference>
<dbReference type="Proteomes" id="UP000751161">
    <property type="component" value="Unassembled WGS sequence"/>
</dbReference>
<keyword evidence="3" id="KW-1185">Reference proteome</keyword>
<evidence type="ECO:0000259" key="1">
    <source>
        <dbReference type="PROSITE" id="PS50235"/>
    </source>
</evidence>
<dbReference type="GO" id="GO:0042981">
    <property type="term" value="P:regulation of apoptotic process"/>
    <property type="evidence" value="ECO:0007669"/>
    <property type="project" value="TreeGrafter"/>
</dbReference>
<dbReference type="SUPFAM" id="SSF54001">
    <property type="entry name" value="Cysteine proteinases"/>
    <property type="match status" value="1"/>
</dbReference>
<sequence length="247" mass="27518">FCMMCVMEAHINKVLHSSASAIQPRAVVNVLTRKSFQVLLHVFFPSCRGEQLTSSFDIFSQATTIVHQIFGGFLRSRVTCLSCKAISDTYEAFLDIPLDIKAASSVTGALEDFVKPEQLDGENGYKCSKCEQLATASKRLTIHCSSNVLTVCLKRFDAFSGRKISKVVQYPEYLDLGAYMSQAAGEPLLYSLYAFLVHEGFSCQAGHYYCFVKASDGCWYKMNDASVGLCDIKTVLCQRAYLLFYAR</sequence>
<protein>
    <submittedName>
        <fullName evidence="2">Ubiquitin carboxyl-terminal hydrolase 42</fullName>
    </submittedName>
</protein>
<dbReference type="Gene3D" id="3.90.70.10">
    <property type="entry name" value="Cysteine proteinases"/>
    <property type="match status" value="1"/>
</dbReference>
<evidence type="ECO:0000313" key="3">
    <source>
        <dbReference type="Proteomes" id="UP000751161"/>
    </source>
</evidence>
<dbReference type="PROSITE" id="PS00973">
    <property type="entry name" value="USP_2"/>
    <property type="match status" value="1"/>
</dbReference>
<feature type="non-terminal residue" evidence="2">
    <location>
        <position position="1"/>
    </location>
</feature>
<dbReference type="AlphaFoldDB" id="A0A8J4P9S3"/>
<dbReference type="GO" id="GO:0005634">
    <property type="term" value="C:nucleus"/>
    <property type="evidence" value="ECO:0007669"/>
    <property type="project" value="TreeGrafter"/>
</dbReference>
<dbReference type="PANTHER" id="PTHR24006">
    <property type="entry name" value="UBIQUITIN CARBOXYL-TERMINAL HYDROLASE"/>
    <property type="match status" value="1"/>
</dbReference>
<proteinExistence type="predicted"/>
<reference evidence="2" key="1">
    <citation type="journal article" date="2019" name="Gigascience">
        <title>High-coverage genomes to elucidate the evolution of penguins.</title>
        <authorList>
            <person name="Pan H."/>
            <person name="Cole T.L."/>
            <person name="Bi X."/>
            <person name="Fang M."/>
            <person name="Zhou C."/>
            <person name="Yang Z."/>
            <person name="Ksepka D.T."/>
            <person name="Hart T."/>
            <person name="Bouzat J.L."/>
            <person name="Argilla L.S."/>
            <person name="Bertelsen M.F."/>
            <person name="Boersma P.D."/>
            <person name="Bost C.A."/>
            <person name="Cherel Y."/>
            <person name="Dann P."/>
            <person name="Fiddaman S.R."/>
            <person name="Howard P."/>
            <person name="Labuschagne K."/>
            <person name="Mattern T."/>
            <person name="Miller G."/>
            <person name="Parker P."/>
            <person name="Phillips R.A."/>
            <person name="Quillfeldt P."/>
            <person name="Ryan P.G."/>
            <person name="Taylor H."/>
            <person name="Thompson D.R."/>
            <person name="Young M.J."/>
            <person name="Ellegaard M.R."/>
            <person name="Gilbert M.T.P."/>
            <person name="Sinding M.S."/>
            <person name="Pacheco G."/>
            <person name="Shepherd L.D."/>
            <person name="Tennyson A.J.D."/>
            <person name="Grosser S."/>
            <person name="Kay E."/>
            <person name="Nupen L.J."/>
            <person name="Ellenberg U."/>
            <person name="Houston D.M."/>
            <person name="Reeve A.H."/>
            <person name="Johnson K."/>
            <person name="Masello J.F."/>
            <person name="Stracke T."/>
            <person name="McKinlay B."/>
            <person name="Borboroglu P.G."/>
            <person name="Zhang D.X."/>
            <person name="Zhang G."/>
        </authorList>
    </citation>
    <scope>NUCLEOTIDE SEQUENCE</scope>
    <source>
        <strain evidence="2">KP FORT 001</strain>
    </source>
</reference>
<comment type="caution">
    <text evidence="2">The sequence shown here is derived from an EMBL/GenBank/DDBJ whole genome shotgun (WGS) entry which is preliminary data.</text>
</comment>
<gene>
    <name evidence="2" type="primary">Usp42_0</name>
    <name evidence="2" type="ORF">FQA23_0008802</name>
</gene>
<feature type="domain" description="USP" evidence="1">
    <location>
        <begin position="1"/>
        <end position="247"/>
    </location>
</feature>
<dbReference type="InterPro" id="IPR038765">
    <property type="entry name" value="Papain-like_cys_pep_sf"/>
</dbReference>
<dbReference type="InterPro" id="IPR001394">
    <property type="entry name" value="Peptidase_C19_UCH"/>
</dbReference>
<dbReference type="PROSITE" id="PS50235">
    <property type="entry name" value="USP_3"/>
    <property type="match status" value="1"/>
</dbReference>
<organism evidence="2 3">
    <name type="scientific">Aptenodytes patagonicus</name>
    <name type="common">King penguin</name>
    <dbReference type="NCBI Taxonomy" id="9234"/>
    <lineage>
        <taxon>Eukaryota</taxon>
        <taxon>Metazoa</taxon>
        <taxon>Chordata</taxon>
        <taxon>Craniata</taxon>
        <taxon>Vertebrata</taxon>
        <taxon>Euteleostomi</taxon>
        <taxon>Archelosauria</taxon>
        <taxon>Archosauria</taxon>
        <taxon>Dinosauria</taxon>
        <taxon>Saurischia</taxon>
        <taxon>Theropoda</taxon>
        <taxon>Coelurosauria</taxon>
        <taxon>Aves</taxon>
        <taxon>Neognathae</taxon>
        <taxon>Neoaves</taxon>
        <taxon>Aequornithes</taxon>
        <taxon>Sphenisciformes</taxon>
        <taxon>Spheniscidae</taxon>
        <taxon>Aptenodytes</taxon>
    </lineage>
</organism>
<evidence type="ECO:0000313" key="2">
    <source>
        <dbReference type="EMBL" id="KAF1662208.1"/>
    </source>
</evidence>
<dbReference type="GO" id="GO:0005829">
    <property type="term" value="C:cytosol"/>
    <property type="evidence" value="ECO:0007669"/>
    <property type="project" value="TreeGrafter"/>
</dbReference>
<keyword evidence="2" id="KW-0378">Hydrolase</keyword>
<dbReference type="InterPro" id="IPR028889">
    <property type="entry name" value="USP"/>
</dbReference>
<dbReference type="EMBL" id="VULM01007979">
    <property type="protein sequence ID" value="KAF1662208.1"/>
    <property type="molecule type" value="Genomic_DNA"/>
</dbReference>
<dbReference type="PANTHER" id="PTHR24006:SF727">
    <property type="entry name" value="UBIQUITIN CARBOXYL-TERMINAL HYDROLASE 42"/>
    <property type="match status" value="1"/>
</dbReference>
<feature type="non-terminal residue" evidence="2">
    <location>
        <position position="247"/>
    </location>
</feature>